<evidence type="ECO:0000313" key="4">
    <source>
        <dbReference type="Proteomes" id="UP001059971"/>
    </source>
</evidence>
<feature type="domain" description="Excalibur calcium-binding" evidence="2">
    <location>
        <begin position="113"/>
        <end position="149"/>
    </location>
</feature>
<dbReference type="SMART" id="SM00894">
    <property type="entry name" value="Excalibur"/>
    <property type="match status" value="1"/>
</dbReference>
<accession>A0ABN5W967</accession>
<sequence>MTFKKPFRAVPVRPGSYYAAQRRKRRQERFVAQALAGLLICAAVGAGSIYMGNEAPSDDRSAVEQVMTADTVPYTPAPLMSAAELDAQQPGSGSVATVTTPRARPLPAASGWSYRNCAQARAAGAAPLYAGQPGYGPHMDGDGDGIACEPYRWQR</sequence>
<feature type="transmembrane region" description="Helical" evidence="1">
    <location>
        <begin position="30"/>
        <end position="51"/>
    </location>
</feature>
<dbReference type="EMBL" id="AP018817">
    <property type="protein sequence ID" value="BBF68802.1"/>
    <property type="molecule type" value="Genomic_DNA"/>
</dbReference>
<dbReference type="InterPro" id="IPR008613">
    <property type="entry name" value="Excalibur_Ca-bd_domain"/>
</dbReference>
<keyword evidence="1" id="KW-0812">Transmembrane</keyword>
<reference evidence="3" key="1">
    <citation type="submission" date="2018-07" db="EMBL/GenBank/DDBJ databases">
        <title>Complete genome sequence of Sphingomonas bisphenolicum strain AO1, a bisphenol A degradative bacterium isolated from Japanese farm field.</title>
        <authorList>
            <person name="Murakami M."/>
            <person name="Koh M."/>
            <person name="Koba S."/>
            <person name="Matsumura Y."/>
        </authorList>
    </citation>
    <scope>NUCLEOTIDE SEQUENCE</scope>
    <source>
        <strain evidence="3">AO1</strain>
    </source>
</reference>
<evidence type="ECO:0000259" key="2">
    <source>
        <dbReference type="SMART" id="SM00894"/>
    </source>
</evidence>
<evidence type="ECO:0000313" key="3">
    <source>
        <dbReference type="EMBL" id="BBF68802.1"/>
    </source>
</evidence>
<dbReference type="Proteomes" id="UP001059971">
    <property type="component" value="Chromosome 1"/>
</dbReference>
<organism evidence="3 4">
    <name type="scientific">Sphingomonas bisphenolicum</name>
    <dbReference type="NCBI Taxonomy" id="296544"/>
    <lineage>
        <taxon>Bacteria</taxon>
        <taxon>Pseudomonadati</taxon>
        <taxon>Pseudomonadota</taxon>
        <taxon>Alphaproteobacteria</taxon>
        <taxon>Sphingomonadales</taxon>
        <taxon>Sphingomonadaceae</taxon>
        <taxon>Sphingomonas</taxon>
    </lineage>
</organism>
<dbReference type="RefSeq" id="WP_261936107.1">
    <property type="nucleotide sequence ID" value="NZ_AP018817.1"/>
</dbReference>
<name>A0ABN5W967_9SPHN</name>
<keyword evidence="1" id="KW-1133">Transmembrane helix</keyword>
<proteinExistence type="predicted"/>
<keyword evidence="1" id="KW-0472">Membrane</keyword>
<keyword evidence="4" id="KW-1185">Reference proteome</keyword>
<protein>
    <recommendedName>
        <fullName evidence="2">Excalibur calcium-binding domain-containing protein</fullName>
    </recommendedName>
</protein>
<gene>
    <name evidence="3" type="ORF">SBA_ch1_10020</name>
</gene>
<evidence type="ECO:0000256" key="1">
    <source>
        <dbReference type="SAM" id="Phobius"/>
    </source>
</evidence>
<dbReference type="Pfam" id="PF05901">
    <property type="entry name" value="Excalibur"/>
    <property type="match status" value="1"/>
</dbReference>